<evidence type="ECO:0000259" key="6">
    <source>
        <dbReference type="PROSITE" id="PS50110"/>
    </source>
</evidence>
<dbReference type="SMART" id="SM00388">
    <property type="entry name" value="HisKA"/>
    <property type="match status" value="1"/>
</dbReference>
<evidence type="ECO:0000256" key="1">
    <source>
        <dbReference type="ARBA" id="ARBA00000085"/>
    </source>
</evidence>
<dbReference type="PANTHER" id="PTHR43547">
    <property type="entry name" value="TWO-COMPONENT HISTIDINE KINASE"/>
    <property type="match status" value="1"/>
</dbReference>
<keyword evidence="8" id="KW-1185">Reference proteome</keyword>
<evidence type="ECO:0000313" key="7">
    <source>
        <dbReference type="EMBL" id="NNV55833.1"/>
    </source>
</evidence>
<dbReference type="Gene3D" id="3.30.565.10">
    <property type="entry name" value="Histidine kinase-like ATPase, C-terminal domain"/>
    <property type="match status" value="1"/>
</dbReference>
<dbReference type="InterPro" id="IPR001789">
    <property type="entry name" value="Sig_transdc_resp-reg_receiver"/>
</dbReference>
<dbReference type="GO" id="GO:0000155">
    <property type="term" value="F:phosphorelay sensor kinase activity"/>
    <property type="evidence" value="ECO:0007669"/>
    <property type="project" value="InterPro"/>
</dbReference>
<dbReference type="InterPro" id="IPR011006">
    <property type="entry name" value="CheY-like_superfamily"/>
</dbReference>
<dbReference type="CDD" id="cd17569">
    <property type="entry name" value="REC_HupR-like"/>
    <property type="match status" value="1"/>
</dbReference>
<dbReference type="InterPro" id="IPR036890">
    <property type="entry name" value="HATPase_C_sf"/>
</dbReference>
<keyword evidence="3 4" id="KW-0597">Phosphoprotein</keyword>
<dbReference type="SMART" id="SM00448">
    <property type="entry name" value="REC"/>
    <property type="match status" value="1"/>
</dbReference>
<feature type="domain" description="Histidine kinase" evidence="5">
    <location>
        <begin position="151"/>
        <end position="361"/>
    </location>
</feature>
<evidence type="ECO:0000256" key="2">
    <source>
        <dbReference type="ARBA" id="ARBA00012438"/>
    </source>
</evidence>
<dbReference type="EC" id="2.7.13.3" evidence="2"/>
<dbReference type="Gene3D" id="3.40.50.2300">
    <property type="match status" value="1"/>
</dbReference>
<dbReference type="PROSITE" id="PS50109">
    <property type="entry name" value="HIS_KIN"/>
    <property type="match status" value="1"/>
</dbReference>
<dbReference type="Pfam" id="PF00512">
    <property type="entry name" value="HisKA"/>
    <property type="match status" value="1"/>
</dbReference>
<dbReference type="EMBL" id="WHPF01000006">
    <property type="protein sequence ID" value="NNV55833.1"/>
    <property type="molecule type" value="Genomic_DNA"/>
</dbReference>
<dbReference type="CDD" id="cd00082">
    <property type="entry name" value="HisKA"/>
    <property type="match status" value="1"/>
</dbReference>
<dbReference type="InterPro" id="IPR003594">
    <property type="entry name" value="HATPase_dom"/>
</dbReference>
<comment type="catalytic activity">
    <reaction evidence="1">
        <text>ATP + protein L-histidine = ADP + protein N-phospho-L-histidine.</text>
        <dbReference type="EC" id="2.7.13.3"/>
    </reaction>
</comment>
<dbReference type="InterPro" id="IPR003661">
    <property type="entry name" value="HisK_dim/P_dom"/>
</dbReference>
<dbReference type="SUPFAM" id="SSF55874">
    <property type="entry name" value="ATPase domain of HSP90 chaperone/DNA topoisomerase II/histidine kinase"/>
    <property type="match status" value="1"/>
</dbReference>
<dbReference type="RefSeq" id="WP_171607762.1">
    <property type="nucleotide sequence ID" value="NZ_WHPF01000006.1"/>
</dbReference>
<dbReference type="SUPFAM" id="SSF47384">
    <property type="entry name" value="Homodimeric domain of signal transducing histidine kinase"/>
    <property type="match status" value="1"/>
</dbReference>
<dbReference type="InterPro" id="IPR005467">
    <property type="entry name" value="His_kinase_dom"/>
</dbReference>
<dbReference type="SMART" id="SM00387">
    <property type="entry name" value="HATPase_c"/>
    <property type="match status" value="1"/>
</dbReference>
<dbReference type="Gene3D" id="1.10.287.130">
    <property type="match status" value="1"/>
</dbReference>
<dbReference type="AlphaFoldDB" id="A0A8J8JTE5"/>
<evidence type="ECO:0000259" key="5">
    <source>
        <dbReference type="PROSITE" id="PS50109"/>
    </source>
</evidence>
<dbReference type="SUPFAM" id="SSF52172">
    <property type="entry name" value="CheY-like"/>
    <property type="match status" value="1"/>
</dbReference>
<protein>
    <recommendedName>
        <fullName evidence="2">histidine kinase</fullName>
        <ecNumber evidence="2">2.7.13.3</ecNumber>
    </recommendedName>
</protein>
<dbReference type="PRINTS" id="PR00344">
    <property type="entry name" value="BCTRLSENSOR"/>
</dbReference>
<feature type="modified residue" description="4-aspartylphosphate" evidence="4">
    <location>
        <position position="56"/>
    </location>
</feature>
<dbReference type="Pfam" id="PF02518">
    <property type="entry name" value="HATPase_c"/>
    <property type="match status" value="1"/>
</dbReference>
<name>A0A8J8JTE5_9BACT</name>
<dbReference type="InterPro" id="IPR036097">
    <property type="entry name" value="HisK_dim/P_sf"/>
</dbReference>
<dbReference type="PROSITE" id="PS50110">
    <property type="entry name" value="RESPONSE_REGULATORY"/>
    <property type="match status" value="1"/>
</dbReference>
<evidence type="ECO:0000313" key="8">
    <source>
        <dbReference type="Proteomes" id="UP000598971"/>
    </source>
</evidence>
<evidence type="ECO:0000256" key="3">
    <source>
        <dbReference type="ARBA" id="ARBA00022553"/>
    </source>
</evidence>
<dbReference type="InterPro" id="IPR004358">
    <property type="entry name" value="Sig_transdc_His_kin-like_C"/>
</dbReference>
<evidence type="ECO:0000256" key="4">
    <source>
        <dbReference type="PROSITE-ProRule" id="PRU00169"/>
    </source>
</evidence>
<comment type="caution">
    <text evidence="7">The sequence shown here is derived from an EMBL/GenBank/DDBJ whole genome shotgun (WGS) entry which is preliminary data.</text>
</comment>
<proteinExistence type="predicted"/>
<gene>
    <name evidence="7" type="ORF">GD597_10210</name>
</gene>
<dbReference type="Pfam" id="PF00072">
    <property type="entry name" value="Response_reg"/>
    <property type="match status" value="1"/>
</dbReference>
<reference evidence="7" key="1">
    <citation type="submission" date="2019-10" db="EMBL/GenBank/DDBJ databases">
        <title>Draft genome sequence of Panacibacter sp. KCS-6.</title>
        <authorList>
            <person name="Yim K.J."/>
        </authorList>
    </citation>
    <scope>NUCLEOTIDE SEQUENCE</scope>
    <source>
        <strain evidence="7">KCS-6</strain>
    </source>
</reference>
<feature type="domain" description="Response regulatory" evidence="6">
    <location>
        <begin position="8"/>
        <end position="122"/>
    </location>
</feature>
<organism evidence="7 8">
    <name type="scientific">Limnovirga soli</name>
    <dbReference type="NCBI Taxonomy" id="2656915"/>
    <lineage>
        <taxon>Bacteria</taxon>
        <taxon>Pseudomonadati</taxon>
        <taxon>Bacteroidota</taxon>
        <taxon>Chitinophagia</taxon>
        <taxon>Chitinophagales</taxon>
        <taxon>Chitinophagaceae</taxon>
        <taxon>Limnovirga</taxon>
    </lineage>
</organism>
<dbReference type="PANTHER" id="PTHR43547:SF2">
    <property type="entry name" value="HYBRID SIGNAL TRANSDUCTION HISTIDINE KINASE C"/>
    <property type="match status" value="1"/>
</dbReference>
<accession>A0A8J8JTE5</accession>
<dbReference type="Proteomes" id="UP000598971">
    <property type="component" value="Unassembled WGS sequence"/>
</dbReference>
<sequence length="370" mass="42384">MRIDEKICVLYIDDEPNNLLAFQATFRRKYKVLTANSAAEGMGVLTDENVHVIIADQRMPHSTGVEFFQVIRKAHPNPVRMLLTGYTDAEAIVDAINEGEIYRYIKKPWDEIELDNAIKNAYEIYITRDKLNRKVEELQKMNDELNRFVYSTSHDLRSPLASVMGILNLASMEKSVIDPNGYLGMIETCVNKMDTFIQKIIEYYKSIRVEDEFTSIDFRTMLDESIKLVKMQRPDINYILDIDTPVEFVNDQFRISVILDNLISNAVKYQKPTETNPQIEITVKVDEDKASIKIEDNGIGILDQHLNNIFKMFFRSNHTVNGLGIGLYIVKEALTRLGGDISVHSTYGGGTAFYLDIPNYVNKQVNQENS</sequence>